<evidence type="ECO:0000256" key="3">
    <source>
        <dbReference type="ARBA" id="ARBA00022679"/>
    </source>
</evidence>
<dbReference type="EC" id="2.1.1.195" evidence="5"/>
<keyword evidence="1 5" id="KW-0169">Cobalamin biosynthesis</keyword>
<dbReference type="STRING" id="1121919.SAMN02745975_01172"/>
<dbReference type="GO" id="GO:0019251">
    <property type="term" value="P:anaerobic cobalamin biosynthetic process"/>
    <property type="evidence" value="ECO:0007669"/>
    <property type="project" value="UniProtKB-UniRule"/>
</dbReference>
<dbReference type="Pfam" id="PF01888">
    <property type="entry name" value="CbiD"/>
    <property type="match status" value="1"/>
</dbReference>
<comment type="catalytic activity">
    <reaction evidence="5">
        <text>Co-precorrin-5B + S-adenosyl-L-methionine = Co-precorrin-6A + S-adenosyl-L-homocysteine</text>
        <dbReference type="Rhea" id="RHEA:26285"/>
        <dbReference type="ChEBI" id="CHEBI:57856"/>
        <dbReference type="ChEBI" id="CHEBI:59789"/>
        <dbReference type="ChEBI" id="CHEBI:60063"/>
        <dbReference type="ChEBI" id="CHEBI:60064"/>
        <dbReference type="EC" id="2.1.1.195"/>
    </reaction>
</comment>
<dbReference type="SUPFAM" id="SSF111342">
    <property type="entry name" value="CbiD-like"/>
    <property type="match status" value="1"/>
</dbReference>
<dbReference type="RefSeq" id="WP_110940415.1">
    <property type="nucleotide sequence ID" value="NZ_FQZV01000013.1"/>
</dbReference>
<dbReference type="PIRSF" id="PIRSF026782">
    <property type="entry name" value="CbiD"/>
    <property type="match status" value="1"/>
</dbReference>
<evidence type="ECO:0000313" key="7">
    <source>
        <dbReference type="Proteomes" id="UP000184536"/>
    </source>
</evidence>
<dbReference type="NCBIfam" id="TIGR00312">
    <property type="entry name" value="cbiD"/>
    <property type="match status" value="1"/>
</dbReference>
<dbReference type="GO" id="GO:0032259">
    <property type="term" value="P:methylation"/>
    <property type="evidence" value="ECO:0007669"/>
    <property type="project" value="UniProtKB-KW"/>
</dbReference>
<reference evidence="7" key="1">
    <citation type="submission" date="2016-11" db="EMBL/GenBank/DDBJ databases">
        <authorList>
            <person name="Varghese N."/>
            <person name="Submissions S."/>
        </authorList>
    </citation>
    <scope>NUCLEOTIDE SEQUENCE [LARGE SCALE GENOMIC DNA]</scope>
    <source>
        <strain evidence="7">DSM 17957</strain>
    </source>
</reference>
<dbReference type="UniPathway" id="UPA00148">
    <property type="reaction ID" value="UER00227"/>
</dbReference>
<comment type="function">
    <text evidence="5">Catalyzes the methylation of C-1 in cobalt-precorrin-5B to form cobalt-precorrin-6A.</text>
</comment>
<comment type="similarity">
    <text evidence="5">Belongs to the CbiD family.</text>
</comment>
<keyword evidence="2 5" id="KW-0489">Methyltransferase</keyword>
<dbReference type="HAMAP" id="MF_00787">
    <property type="entry name" value="CbiD"/>
    <property type="match status" value="1"/>
</dbReference>
<dbReference type="GO" id="GO:0043780">
    <property type="term" value="F:cobalt-precorrin-5B C1-methyltransferase activity"/>
    <property type="evidence" value="ECO:0007669"/>
    <property type="project" value="RHEA"/>
</dbReference>
<dbReference type="Gene3D" id="3.30.2110.10">
    <property type="entry name" value="CbiD-like"/>
    <property type="match status" value="1"/>
</dbReference>
<keyword evidence="4 5" id="KW-0949">S-adenosyl-L-methionine</keyword>
<dbReference type="AlphaFoldDB" id="A0A1M6G4S4"/>
<evidence type="ECO:0000313" key="6">
    <source>
        <dbReference type="EMBL" id="SHJ04996.1"/>
    </source>
</evidence>
<dbReference type="OrthoDB" id="6439987at2"/>
<accession>A0A1M6G4S4</accession>
<proteinExistence type="inferred from homology"/>
<dbReference type="PANTHER" id="PTHR35863">
    <property type="entry name" value="COBALT-PRECORRIN-5B C(1)-METHYLTRANSFERASE"/>
    <property type="match status" value="1"/>
</dbReference>
<evidence type="ECO:0000256" key="2">
    <source>
        <dbReference type="ARBA" id="ARBA00022603"/>
    </source>
</evidence>
<keyword evidence="7" id="KW-1185">Reference proteome</keyword>
<dbReference type="EMBL" id="FQZV01000013">
    <property type="protein sequence ID" value="SHJ04996.1"/>
    <property type="molecule type" value="Genomic_DNA"/>
</dbReference>
<dbReference type="Proteomes" id="UP000184536">
    <property type="component" value="Unassembled WGS sequence"/>
</dbReference>
<dbReference type="InterPro" id="IPR036074">
    <property type="entry name" value="CbiD_sf"/>
</dbReference>
<gene>
    <name evidence="5" type="primary">cbiD</name>
    <name evidence="6" type="ORF">SAMN02745975_01172</name>
</gene>
<protein>
    <recommendedName>
        <fullName evidence="5">Cobalt-precorrin-5B C(1)-methyltransferase</fullName>
        <ecNumber evidence="5">2.1.1.195</ecNumber>
    </recommendedName>
    <alternativeName>
        <fullName evidence="5">Cobalt-precorrin-6A synthase</fullName>
    </alternativeName>
</protein>
<organism evidence="6 7">
    <name type="scientific">Geosporobacter subterraneus DSM 17957</name>
    <dbReference type="NCBI Taxonomy" id="1121919"/>
    <lineage>
        <taxon>Bacteria</taxon>
        <taxon>Bacillati</taxon>
        <taxon>Bacillota</taxon>
        <taxon>Clostridia</taxon>
        <taxon>Peptostreptococcales</taxon>
        <taxon>Thermotaleaceae</taxon>
        <taxon>Geosporobacter</taxon>
    </lineage>
</organism>
<keyword evidence="3 5" id="KW-0808">Transferase</keyword>
<comment type="pathway">
    <text evidence="5">Cofactor biosynthesis; adenosylcobalamin biosynthesis; cob(II)yrinate a,c-diamide from sirohydrochlorin (anaerobic route): step 6/10.</text>
</comment>
<evidence type="ECO:0000256" key="5">
    <source>
        <dbReference type="HAMAP-Rule" id="MF_00787"/>
    </source>
</evidence>
<sequence length="373" mass="40100">MLDQYIVKDGKKMRYGYTTGSCAAAAAKAAAIMALEGQPIKRVQIDTPKGWNLELTIETWEIAEHRALCTIKKDGGDDPDNTHGMLIGASVEITDQPEILLKGGIGVGTVTKPGLQIPPGEPAINPVPRAMIQKEVSSVLPKGKGAVVTIFAPEGEAVAQKTFNPRLGIIGGISILGTTGIVEPMSEEAFKESLAIELKMAVQDGLDQVILVPGNHGRDLAYACYGISKDKVIKTSNFVGFMLEKCVEYGVRKVLMIGHIGKFVKLAAGIFHTHSKVADARIEILAGNLALLGAPQSLITELFDCVTTEAALSLIEDNGYESVYEILCDKAEEKSAQHVYNQLEVGVIMFSMDKRILGVGKKGKKMLEAFKYA</sequence>
<evidence type="ECO:0000256" key="4">
    <source>
        <dbReference type="ARBA" id="ARBA00022691"/>
    </source>
</evidence>
<dbReference type="PANTHER" id="PTHR35863:SF1">
    <property type="entry name" value="COBALT-PRECORRIN-5B C(1)-METHYLTRANSFERASE"/>
    <property type="match status" value="1"/>
</dbReference>
<name>A0A1M6G4S4_9FIRM</name>
<dbReference type="InterPro" id="IPR002748">
    <property type="entry name" value="CbiD"/>
</dbReference>
<evidence type="ECO:0000256" key="1">
    <source>
        <dbReference type="ARBA" id="ARBA00022573"/>
    </source>
</evidence>